<dbReference type="Proteomes" id="UP001331515">
    <property type="component" value="Unassembled WGS sequence"/>
</dbReference>
<evidence type="ECO:0000313" key="1">
    <source>
        <dbReference type="EMBL" id="KAK5933341.1"/>
    </source>
</evidence>
<accession>A0AAN8E1E3</accession>
<evidence type="ECO:0000313" key="2">
    <source>
        <dbReference type="Proteomes" id="UP001331515"/>
    </source>
</evidence>
<name>A0AAN8E1E3_CHAGU</name>
<gene>
    <name evidence="1" type="ORF">CgunFtcFv8_013831</name>
</gene>
<protein>
    <submittedName>
        <fullName evidence="1">Uncharacterized protein</fullName>
    </submittedName>
</protein>
<comment type="caution">
    <text evidence="1">The sequence shown here is derived from an EMBL/GenBank/DDBJ whole genome shotgun (WGS) entry which is preliminary data.</text>
</comment>
<sequence>MFYSMSAPQVAHGGQIDSALPQAAPICCSESTVNTADVNDGLKPAQKPESFCQPGAVTMVGHEDQPKESLRCNLCFNSGLATDYTLLQI</sequence>
<proteinExistence type="predicted"/>
<dbReference type="AlphaFoldDB" id="A0AAN8E1E3"/>
<dbReference type="EMBL" id="JAURVH010001514">
    <property type="protein sequence ID" value="KAK5933341.1"/>
    <property type="molecule type" value="Genomic_DNA"/>
</dbReference>
<reference evidence="1 2" key="1">
    <citation type="journal article" date="2023" name="Mol. Biol. Evol.">
        <title>Genomics of Secondarily Temperate Adaptation in the Only Non-Antarctic Icefish.</title>
        <authorList>
            <person name="Rivera-Colon A.G."/>
            <person name="Rayamajhi N."/>
            <person name="Minhas B.F."/>
            <person name="Madrigal G."/>
            <person name="Bilyk K.T."/>
            <person name="Yoon V."/>
            <person name="Hune M."/>
            <person name="Gregory S."/>
            <person name="Cheng C.H.C."/>
            <person name="Catchen J.M."/>
        </authorList>
    </citation>
    <scope>NUCLEOTIDE SEQUENCE [LARGE SCALE GENOMIC DNA]</scope>
    <source>
        <tissue evidence="1">White muscle</tissue>
    </source>
</reference>
<organism evidence="1 2">
    <name type="scientific">Champsocephalus gunnari</name>
    <name type="common">Mackerel icefish</name>
    <dbReference type="NCBI Taxonomy" id="52237"/>
    <lineage>
        <taxon>Eukaryota</taxon>
        <taxon>Metazoa</taxon>
        <taxon>Chordata</taxon>
        <taxon>Craniata</taxon>
        <taxon>Vertebrata</taxon>
        <taxon>Euteleostomi</taxon>
        <taxon>Actinopterygii</taxon>
        <taxon>Neopterygii</taxon>
        <taxon>Teleostei</taxon>
        <taxon>Neoteleostei</taxon>
        <taxon>Acanthomorphata</taxon>
        <taxon>Eupercaria</taxon>
        <taxon>Perciformes</taxon>
        <taxon>Notothenioidei</taxon>
        <taxon>Channichthyidae</taxon>
        <taxon>Champsocephalus</taxon>
    </lineage>
</organism>
<keyword evidence="2" id="KW-1185">Reference proteome</keyword>